<evidence type="ECO:0000256" key="10">
    <source>
        <dbReference type="ARBA" id="ARBA00083134"/>
    </source>
</evidence>
<dbReference type="PANTHER" id="PTHR11133">
    <property type="entry name" value="SACCHAROPINE DEHYDROGENASE"/>
    <property type="match status" value="1"/>
</dbReference>
<comment type="similarity">
    <text evidence="5">Belongs to the saccharopine dehydrogenase family.</text>
</comment>
<dbReference type="FunFam" id="3.40.50.720:FF:000072">
    <property type="entry name" value="Saccharopine dehydrogenase [NADP(+), L-glutamate-forming]"/>
    <property type="match status" value="1"/>
</dbReference>
<dbReference type="InterPro" id="IPR032095">
    <property type="entry name" value="Sacchrp_dh-like_C"/>
</dbReference>
<dbReference type="EC" id="1.5.1.10" evidence="8"/>
<dbReference type="Gene3D" id="3.40.50.720">
    <property type="entry name" value="NAD(P)-binding Rossmann-like Domain"/>
    <property type="match status" value="1"/>
</dbReference>
<keyword evidence="3" id="KW-0560">Oxidoreductase</keyword>
<protein>
    <recommendedName>
        <fullName evidence="9">Saccharopine dehydrogenase [NADP(+), L-glutamate-forming]</fullName>
        <ecNumber evidence="8">1.5.1.10</ecNumber>
    </recommendedName>
    <alternativeName>
        <fullName evidence="10">Saccharopine reductase</fullName>
    </alternativeName>
</protein>
<dbReference type="Gene3D" id="3.30.360.10">
    <property type="entry name" value="Dihydrodipicolinate Reductase, domain 2"/>
    <property type="match status" value="1"/>
</dbReference>
<evidence type="ECO:0000256" key="5">
    <source>
        <dbReference type="ARBA" id="ARBA00038048"/>
    </source>
</evidence>
<proteinExistence type="inferred from homology"/>
<dbReference type="Pfam" id="PF03435">
    <property type="entry name" value="Sacchrp_dh_NADP"/>
    <property type="match status" value="1"/>
</dbReference>
<evidence type="ECO:0000259" key="12">
    <source>
        <dbReference type="Pfam" id="PF16653"/>
    </source>
</evidence>
<organism evidence="13 14">
    <name type="scientific">Westerdykella ornata</name>
    <dbReference type="NCBI Taxonomy" id="318751"/>
    <lineage>
        <taxon>Eukaryota</taxon>
        <taxon>Fungi</taxon>
        <taxon>Dikarya</taxon>
        <taxon>Ascomycota</taxon>
        <taxon>Pezizomycotina</taxon>
        <taxon>Dothideomycetes</taxon>
        <taxon>Pleosporomycetidae</taxon>
        <taxon>Pleosporales</taxon>
        <taxon>Sporormiaceae</taxon>
        <taxon>Westerdykella</taxon>
    </lineage>
</organism>
<dbReference type="OrthoDB" id="10059875at2759"/>
<keyword evidence="14" id="KW-1185">Reference proteome</keyword>
<dbReference type="GeneID" id="54549744"/>
<dbReference type="GO" id="GO:0004755">
    <property type="term" value="F:saccharopine dehydrogenase (NADP+, L-glutamate-forming) activity"/>
    <property type="evidence" value="ECO:0007669"/>
    <property type="project" value="UniProtKB-EC"/>
</dbReference>
<feature type="domain" description="Saccharopine dehydrogenase NADP binding" evidence="11">
    <location>
        <begin position="22"/>
        <end position="136"/>
    </location>
</feature>
<dbReference type="FunFam" id="3.30.360.10:FF:000008">
    <property type="entry name" value="Alpha-aminoadipic semialdehyde synthase, mitochondrial"/>
    <property type="match status" value="1"/>
</dbReference>
<evidence type="ECO:0000256" key="7">
    <source>
        <dbReference type="ARBA" id="ARBA00060549"/>
    </source>
</evidence>
<keyword evidence="1" id="KW-0028">Amino-acid biosynthesis</keyword>
<evidence type="ECO:0000259" key="11">
    <source>
        <dbReference type="Pfam" id="PF03435"/>
    </source>
</evidence>
<evidence type="ECO:0000256" key="2">
    <source>
        <dbReference type="ARBA" id="ARBA00022857"/>
    </source>
</evidence>
<dbReference type="Proteomes" id="UP000800097">
    <property type="component" value="Unassembled WGS sequence"/>
</dbReference>
<evidence type="ECO:0000256" key="4">
    <source>
        <dbReference type="ARBA" id="ARBA00023154"/>
    </source>
</evidence>
<feature type="domain" description="Saccharopine dehydrogenase-like C-terminal" evidence="12">
    <location>
        <begin position="140"/>
        <end position="457"/>
    </location>
</feature>
<evidence type="ECO:0000256" key="1">
    <source>
        <dbReference type="ARBA" id="ARBA00022605"/>
    </source>
</evidence>
<evidence type="ECO:0000256" key="3">
    <source>
        <dbReference type="ARBA" id="ARBA00023002"/>
    </source>
</evidence>
<dbReference type="GO" id="GO:0019878">
    <property type="term" value="P:lysine biosynthetic process via aminoadipic acid"/>
    <property type="evidence" value="ECO:0007669"/>
    <property type="project" value="TreeGrafter"/>
</dbReference>
<dbReference type="EMBL" id="ML986517">
    <property type="protein sequence ID" value="KAF2272767.1"/>
    <property type="molecule type" value="Genomic_DNA"/>
</dbReference>
<accession>A0A6A6J915</accession>
<dbReference type="InterPro" id="IPR005097">
    <property type="entry name" value="Sacchrp_dh_NADP-bd"/>
</dbReference>
<dbReference type="AlphaFoldDB" id="A0A6A6J915"/>
<evidence type="ECO:0000313" key="13">
    <source>
        <dbReference type="EMBL" id="KAF2272767.1"/>
    </source>
</evidence>
<dbReference type="SUPFAM" id="SSF55347">
    <property type="entry name" value="Glyceraldehyde-3-phosphate dehydrogenase-like, C-terminal domain"/>
    <property type="match status" value="1"/>
</dbReference>
<reference evidence="13" key="1">
    <citation type="journal article" date="2020" name="Stud. Mycol.">
        <title>101 Dothideomycetes genomes: a test case for predicting lifestyles and emergence of pathogens.</title>
        <authorList>
            <person name="Haridas S."/>
            <person name="Albert R."/>
            <person name="Binder M."/>
            <person name="Bloem J."/>
            <person name="Labutti K."/>
            <person name="Salamov A."/>
            <person name="Andreopoulos B."/>
            <person name="Baker S."/>
            <person name="Barry K."/>
            <person name="Bills G."/>
            <person name="Bluhm B."/>
            <person name="Cannon C."/>
            <person name="Castanera R."/>
            <person name="Culley D."/>
            <person name="Daum C."/>
            <person name="Ezra D."/>
            <person name="Gonzalez J."/>
            <person name="Henrissat B."/>
            <person name="Kuo A."/>
            <person name="Liang C."/>
            <person name="Lipzen A."/>
            <person name="Lutzoni F."/>
            <person name="Magnuson J."/>
            <person name="Mondo S."/>
            <person name="Nolan M."/>
            <person name="Ohm R."/>
            <person name="Pangilinan J."/>
            <person name="Park H.-J."/>
            <person name="Ramirez L."/>
            <person name="Alfaro M."/>
            <person name="Sun H."/>
            <person name="Tritt A."/>
            <person name="Yoshinaga Y."/>
            <person name="Zwiers L.-H."/>
            <person name="Turgeon B."/>
            <person name="Goodwin S."/>
            <person name="Spatafora J."/>
            <person name="Crous P."/>
            <person name="Grigoriev I."/>
        </authorList>
    </citation>
    <scope>NUCLEOTIDE SEQUENCE</scope>
    <source>
        <strain evidence="13">CBS 379.55</strain>
    </source>
</reference>
<sequence>MENIIDKFESVLGVGPHHGKSVLLLGAGFVTRPTAEILGNSGVKVVVACRTLERAKGLASGIKNAVAISLDVNNAAALDAEVEKVDCVISLIPYTYHATVIKSAIRKKKNVVTTSYVSPAMMELDKEAKEAGITVMNEIGLDPGIDHLSAVLTIDEVHKAGGKILSFLSYCGGLPAPEDSDNPLGYKFSWSSRGVLLALRNAAKFYKDGKVVEVEGPELMAEAKPYFIYPGYAFVAYPNRDSTPYKERYNIPEAQTIIRGTLRYQGFPEYIKALVDIGFLSEEPKDFLKEGEKRTWKDATAKIVGATSDKEEDIVWAISSRTKFKDNDEKNRILDGLRWIGLFSDQPIIPRGNPLDTLCATLEEKMQYQEGERDFVMLQHKFLIENKDGSRETRTSTLAEYGDPKGYSAMAKLVGVPCAVAVQQVLDGTISEKGILAPMSPEICRPLMKTLTEKYGIQFKEKTIK</sequence>
<name>A0A6A6J915_WESOR</name>
<comment type="catalytic activity">
    <reaction evidence="6">
        <text>L-saccharopine + NADP(+) + H2O = (S)-2-amino-6-oxohexanoate + L-glutamate + NADPH + H(+)</text>
        <dbReference type="Rhea" id="RHEA:10020"/>
        <dbReference type="ChEBI" id="CHEBI:15377"/>
        <dbReference type="ChEBI" id="CHEBI:15378"/>
        <dbReference type="ChEBI" id="CHEBI:29985"/>
        <dbReference type="ChEBI" id="CHEBI:57783"/>
        <dbReference type="ChEBI" id="CHEBI:57951"/>
        <dbReference type="ChEBI" id="CHEBI:58321"/>
        <dbReference type="ChEBI" id="CHEBI:58349"/>
        <dbReference type="EC" id="1.5.1.10"/>
    </reaction>
</comment>
<evidence type="ECO:0000256" key="6">
    <source>
        <dbReference type="ARBA" id="ARBA00051869"/>
    </source>
</evidence>
<dbReference type="Gene3D" id="1.10.1870.10">
    <property type="entry name" value="Domain 3, Saccharopine reductase"/>
    <property type="match status" value="1"/>
</dbReference>
<dbReference type="FunFam" id="1.10.1870.10:FF:000002">
    <property type="entry name" value="Saccharopine dehydrogenase Lys9"/>
    <property type="match status" value="1"/>
</dbReference>
<dbReference type="InterPro" id="IPR036291">
    <property type="entry name" value="NAD(P)-bd_dom_sf"/>
</dbReference>
<keyword evidence="4" id="KW-0457">Lysine biosynthesis</keyword>
<keyword evidence="2" id="KW-0521">NADP</keyword>
<comment type="pathway">
    <text evidence="7">Amino-acid biosynthesis; L-lysine biosynthesis via AAA pathway; L-lysine from L-alpha-aminoadipate (fungal route): step 2/3.</text>
</comment>
<dbReference type="RefSeq" id="XP_033650306.1">
    <property type="nucleotide sequence ID" value="XM_033796569.1"/>
</dbReference>
<dbReference type="InterPro" id="IPR051168">
    <property type="entry name" value="AASS"/>
</dbReference>
<dbReference type="GO" id="GO:0005737">
    <property type="term" value="C:cytoplasm"/>
    <property type="evidence" value="ECO:0007669"/>
    <property type="project" value="TreeGrafter"/>
</dbReference>
<dbReference type="PANTHER" id="PTHR11133:SF22">
    <property type="entry name" value="ALPHA-AMINOADIPIC SEMIALDEHYDE SYNTHASE, MITOCHONDRIAL"/>
    <property type="match status" value="1"/>
</dbReference>
<evidence type="ECO:0000313" key="14">
    <source>
        <dbReference type="Proteomes" id="UP000800097"/>
    </source>
</evidence>
<evidence type="ECO:0000256" key="9">
    <source>
        <dbReference type="ARBA" id="ARBA00067598"/>
    </source>
</evidence>
<gene>
    <name evidence="13" type="ORF">EI97DRAFT_405700</name>
</gene>
<dbReference type="Pfam" id="PF16653">
    <property type="entry name" value="Sacchrp_dh_C"/>
    <property type="match status" value="1"/>
</dbReference>
<evidence type="ECO:0000256" key="8">
    <source>
        <dbReference type="ARBA" id="ARBA00066976"/>
    </source>
</evidence>
<dbReference type="SUPFAM" id="SSF51735">
    <property type="entry name" value="NAD(P)-binding Rossmann-fold domains"/>
    <property type="match status" value="1"/>
</dbReference>